<dbReference type="InterPro" id="IPR019775">
    <property type="entry name" value="WD40_repeat_CS"/>
</dbReference>
<dbReference type="Pfam" id="PF00400">
    <property type="entry name" value="WD40"/>
    <property type="match status" value="3"/>
</dbReference>
<proteinExistence type="predicted"/>
<protein>
    <submittedName>
        <fullName evidence="6">FBXW2-like protein</fullName>
    </submittedName>
</protein>
<dbReference type="InterPro" id="IPR015943">
    <property type="entry name" value="WD40/YVTN_repeat-like_dom_sf"/>
</dbReference>
<dbReference type="InterPro" id="IPR001680">
    <property type="entry name" value="WD40_rpt"/>
</dbReference>
<dbReference type="PANTHER" id="PTHR44436">
    <property type="entry name" value="F-BOX/WD REPEAT-CONTAINING PROTEIN 2"/>
    <property type="match status" value="1"/>
</dbReference>
<feature type="repeat" description="WD" evidence="3">
    <location>
        <begin position="261"/>
        <end position="302"/>
    </location>
</feature>
<accession>A0ABY7DLS1</accession>
<evidence type="ECO:0000313" key="7">
    <source>
        <dbReference type="Proteomes" id="UP001164746"/>
    </source>
</evidence>
<evidence type="ECO:0000256" key="2">
    <source>
        <dbReference type="ARBA" id="ARBA00022737"/>
    </source>
</evidence>
<dbReference type="PROSITE" id="PS00678">
    <property type="entry name" value="WD_REPEATS_1"/>
    <property type="match status" value="1"/>
</dbReference>
<dbReference type="InterPro" id="IPR001810">
    <property type="entry name" value="F-box_dom"/>
</dbReference>
<feature type="repeat" description="WD" evidence="3">
    <location>
        <begin position="183"/>
        <end position="222"/>
    </location>
</feature>
<dbReference type="Gene3D" id="1.20.1280.50">
    <property type="match status" value="1"/>
</dbReference>
<dbReference type="Pfam" id="PF12937">
    <property type="entry name" value="F-box-like"/>
    <property type="match status" value="1"/>
</dbReference>
<dbReference type="PROSITE" id="PS50294">
    <property type="entry name" value="WD_REPEATS_REGION"/>
    <property type="match status" value="2"/>
</dbReference>
<evidence type="ECO:0000256" key="1">
    <source>
        <dbReference type="ARBA" id="ARBA00022574"/>
    </source>
</evidence>
<keyword evidence="2" id="KW-0677">Repeat</keyword>
<evidence type="ECO:0000256" key="3">
    <source>
        <dbReference type="PROSITE-ProRule" id="PRU00221"/>
    </source>
</evidence>
<evidence type="ECO:0000259" key="5">
    <source>
        <dbReference type="PROSITE" id="PS50181"/>
    </source>
</evidence>
<reference evidence="6" key="1">
    <citation type="submission" date="2022-11" db="EMBL/GenBank/DDBJ databases">
        <title>Centuries of genome instability and evolution in soft-shell clam transmissible cancer (bioRxiv).</title>
        <authorList>
            <person name="Hart S.F.M."/>
            <person name="Yonemitsu M.A."/>
            <person name="Giersch R.M."/>
            <person name="Beal B.F."/>
            <person name="Arriagada G."/>
            <person name="Davis B.W."/>
            <person name="Ostrander E.A."/>
            <person name="Goff S.P."/>
            <person name="Metzger M.J."/>
        </authorList>
    </citation>
    <scope>NUCLEOTIDE SEQUENCE</scope>
    <source>
        <strain evidence="6">MELC-2E11</strain>
        <tissue evidence="6">Siphon/mantle</tissue>
    </source>
</reference>
<dbReference type="SUPFAM" id="SSF50978">
    <property type="entry name" value="WD40 repeat-like"/>
    <property type="match status" value="1"/>
</dbReference>
<dbReference type="InterPro" id="IPR020472">
    <property type="entry name" value="WD40_PAC1"/>
</dbReference>
<dbReference type="EMBL" id="CP111014">
    <property type="protein sequence ID" value="WAQ97838.1"/>
    <property type="molecule type" value="Genomic_DNA"/>
</dbReference>
<keyword evidence="1 3" id="KW-0853">WD repeat</keyword>
<dbReference type="InterPro" id="IPR036047">
    <property type="entry name" value="F-box-like_dom_sf"/>
</dbReference>
<dbReference type="CDD" id="cd22131">
    <property type="entry name" value="F-box_FBXW2"/>
    <property type="match status" value="1"/>
</dbReference>
<dbReference type="Proteomes" id="UP001164746">
    <property type="component" value="Chromosome 3"/>
</dbReference>
<evidence type="ECO:0000313" key="6">
    <source>
        <dbReference type="EMBL" id="WAQ97838.1"/>
    </source>
</evidence>
<keyword evidence="7" id="KW-1185">Reference proteome</keyword>
<organism evidence="6 7">
    <name type="scientific">Mya arenaria</name>
    <name type="common">Soft-shell clam</name>
    <dbReference type="NCBI Taxonomy" id="6604"/>
    <lineage>
        <taxon>Eukaryota</taxon>
        <taxon>Metazoa</taxon>
        <taxon>Spiralia</taxon>
        <taxon>Lophotrochozoa</taxon>
        <taxon>Mollusca</taxon>
        <taxon>Bivalvia</taxon>
        <taxon>Autobranchia</taxon>
        <taxon>Heteroconchia</taxon>
        <taxon>Euheterodonta</taxon>
        <taxon>Imparidentia</taxon>
        <taxon>Neoheterodontei</taxon>
        <taxon>Myida</taxon>
        <taxon>Myoidea</taxon>
        <taxon>Myidae</taxon>
        <taxon>Mya</taxon>
    </lineage>
</organism>
<gene>
    <name evidence="6" type="ORF">MAR_022211</name>
</gene>
<dbReference type="Gene3D" id="2.130.10.10">
    <property type="entry name" value="YVTN repeat-like/Quinoprotein amine dehydrogenase"/>
    <property type="match status" value="1"/>
</dbReference>
<dbReference type="PROSITE" id="PS50181">
    <property type="entry name" value="FBOX"/>
    <property type="match status" value="1"/>
</dbReference>
<dbReference type="SMART" id="SM00320">
    <property type="entry name" value="WD40"/>
    <property type="match status" value="4"/>
</dbReference>
<sequence>MEEGKMKLSHYRSPSDPGISKLQNNNQNHGGGYVVPYTDSENQFLIWLHAVSVNYLSLTHTQKIRTLDTFIGLLGSRELVYLCDVLPRLLYRDFLRLLPTEISVRILIMLDEKSLLNCCLVSKYWNQLINSFKEVWVHMARRVGARIITEPYIPIHQYKSLFIQSTTLVQHMKDSSAFKVMTLEGHRGRVMAITHNRDMLATGSDDHTVRFWDIHTGECVKLIHTHSVSFLQFDDMFVYTASYDNTAACWDIETGQLMCRYVGHISAVFCLDTRRSIDLIVTGSADKSVKLWQLSFGTLLHSLSDWHNDWVTHVKILSCSSSQDNGEPNHEDRDILEHSTLQLVSVDRQGCCFWTVRNNEQVNVSVTHTSEWCMNVQSNTYSDGVCVSTWNKRDHTQALSAYSTETVDNKCMPRHVTSVTLPPELPARQTVLGLGQKFAICVVDEGYSRAVVMDMHSNRVMFSIPVPPYRPTQNGASAALGPVDWLDGFTDSNRMGLFLALCLKDNNILVLKWKEGQG</sequence>
<feature type="region of interest" description="Disordered" evidence="4">
    <location>
        <begin position="1"/>
        <end position="23"/>
    </location>
</feature>
<evidence type="ECO:0000256" key="4">
    <source>
        <dbReference type="SAM" id="MobiDB-lite"/>
    </source>
</evidence>
<dbReference type="PROSITE" id="PS50082">
    <property type="entry name" value="WD_REPEATS_2"/>
    <property type="match status" value="2"/>
</dbReference>
<dbReference type="SUPFAM" id="SSF81383">
    <property type="entry name" value="F-box domain"/>
    <property type="match status" value="1"/>
</dbReference>
<name>A0ABY7DLS1_MYAAR</name>
<dbReference type="PRINTS" id="PR00320">
    <property type="entry name" value="GPROTEINBRPT"/>
</dbReference>
<dbReference type="InterPro" id="IPR042627">
    <property type="entry name" value="FBXW2"/>
</dbReference>
<feature type="domain" description="F-box" evidence="5">
    <location>
        <begin position="92"/>
        <end position="139"/>
    </location>
</feature>
<dbReference type="SMART" id="SM00256">
    <property type="entry name" value="FBOX"/>
    <property type="match status" value="1"/>
</dbReference>
<dbReference type="PANTHER" id="PTHR44436:SF1">
    <property type="entry name" value="F-BOX_WD REPEAT-CONTAINING PROTEIN 2"/>
    <property type="match status" value="1"/>
</dbReference>
<dbReference type="InterPro" id="IPR036322">
    <property type="entry name" value="WD40_repeat_dom_sf"/>
</dbReference>